<proteinExistence type="inferred from homology"/>
<dbReference type="EMBL" id="JAOYOD010000001">
    <property type="protein sequence ID" value="MCV9388631.1"/>
    <property type="molecule type" value="Genomic_DNA"/>
</dbReference>
<dbReference type="Gene3D" id="3.30.750.44">
    <property type="match status" value="1"/>
</dbReference>
<dbReference type="InterPro" id="IPR004447">
    <property type="entry name" value="Peptidase_S41A"/>
</dbReference>
<dbReference type="RefSeq" id="WP_264139515.1">
    <property type="nucleotide sequence ID" value="NZ_JAOYOD010000001.1"/>
</dbReference>
<dbReference type="Gene3D" id="3.90.226.10">
    <property type="entry name" value="2-enoyl-CoA Hydratase, Chain A, domain 1"/>
    <property type="match status" value="1"/>
</dbReference>
<dbReference type="NCBIfam" id="TIGR00225">
    <property type="entry name" value="prc"/>
    <property type="match status" value="1"/>
</dbReference>
<evidence type="ECO:0000259" key="6">
    <source>
        <dbReference type="PROSITE" id="PS50106"/>
    </source>
</evidence>
<dbReference type="InterPro" id="IPR036034">
    <property type="entry name" value="PDZ_sf"/>
</dbReference>
<dbReference type="PROSITE" id="PS50106">
    <property type="entry name" value="PDZ"/>
    <property type="match status" value="1"/>
</dbReference>
<dbReference type="PANTHER" id="PTHR32060">
    <property type="entry name" value="TAIL-SPECIFIC PROTEASE"/>
    <property type="match status" value="1"/>
</dbReference>
<evidence type="ECO:0000313" key="8">
    <source>
        <dbReference type="Proteomes" id="UP001300692"/>
    </source>
</evidence>
<dbReference type="Gene3D" id="2.30.42.10">
    <property type="match status" value="1"/>
</dbReference>
<sequence>MKRRNKIIFLFLLPIVAFGVWSFSNDERYFEMAKNLDIYSTLYSEVNKYYVDEVNPNTLINTSIDAMLEKLDPYTVYIPEDDIEDFRTNATGQYGGIGILSNRIGNRHLVLNLYEESPAQEAGIKIGDEIVKIDGRSVVGMSDEDLGKLIKGQSGTDVLVGVKRNKGEYLDLQVQRKKITIPNIAYKTLLPGNIGYFKLTEFTRTAAEDVESSVKDLKNQGAEYIVFDLRGNPGGLLNEAVDICNLFVPKGSKIVETRGKTEAQSMTYVAEKEPLDLGIPLAVIIDNNSASASEIVSGVIQDYDRGVIVGQKSFGKGLVQVTRPLSYNSQLKVTTAKYYIPSGRCIQALDYQHKDINGQATEIPDSLKEAFFTSSNRIVYDGGGVDPDIKVKKPNKSSYIENLAKSGLLFDYATDYYYAHEAISPATEFKLSDQEYEAFASWVRKKDFENKSKIEGAVDLLAQAAEEDKVYAQLTDEISRIDDEIHKLKANGLTTFKKEIKHQLELEIIRRYYLNQGVLEATLSKDPEVIKAMETLNDPDKYRSILHK</sequence>
<dbReference type="InterPro" id="IPR029045">
    <property type="entry name" value="ClpP/crotonase-like_dom_sf"/>
</dbReference>
<reference evidence="7 8" key="1">
    <citation type="submission" date="2022-10" db="EMBL/GenBank/DDBJ databases">
        <title>Comparative genomics and taxonomic characterization of three novel marine species of genus Reichenbachiella exhibiting antioxidant and polysaccharide degradation activities.</title>
        <authorList>
            <person name="Muhammad N."/>
            <person name="Lee Y.-J."/>
            <person name="Ko J."/>
            <person name="Kim S.-G."/>
        </authorList>
    </citation>
    <scope>NUCLEOTIDE SEQUENCE [LARGE SCALE GENOMIC DNA]</scope>
    <source>
        <strain evidence="7 8">ABR2-5</strain>
    </source>
</reference>
<dbReference type="PANTHER" id="PTHR32060:SF30">
    <property type="entry name" value="CARBOXY-TERMINAL PROCESSING PROTEASE CTPA"/>
    <property type="match status" value="1"/>
</dbReference>
<comment type="caution">
    <text evidence="7">The sequence shown here is derived from an EMBL/GenBank/DDBJ whole genome shotgun (WGS) entry which is preliminary data.</text>
</comment>
<evidence type="ECO:0000256" key="2">
    <source>
        <dbReference type="ARBA" id="ARBA00022670"/>
    </source>
</evidence>
<dbReference type="SUPFAM" id="SSF50156">
    <property type="entry name" value="PDZ domain-like"/>
    <property type="match status" value="1"/>
</dbReference>
<dbReference type="CDD" id="cd07560">
    <property type="entry name" value="Peptidase_S41_CPP"/>
    <property type="match status" value="1"/>
</dbReference>
<evidence type="ECO:0000256" key="3">
    <source>
        <dbReference type="ARBA" id="ARBA00022801"/>
    </source>
</evidence>
<keyword evidence="4 5" id="KW-0720">Serine protease</keyword>
<evidence type="ECO:0000256" key="4">
    <source>
        <dbReference type="ARBA" id="ARBA00022825"/>
    </source>
</evidence>
<accession>A0ABT3CY56</accession>
<dbReference type="Proteomes" id="UP001300692">
    <property type="component" value="Unassembled WGS sequence"/>
</dbReference>
<gene>
    <name evidence="7" type="ORF">N7U62_18235</name>
</gene>
<dbReference type="Pfam" id="PF03572">
    <property type="entry name" value="Peptidase_S41"/>
    <property type="match status" value="1"/>
</dbReference>
<organism evidence="7 8">
    <name type="scientific">Reichenbachiella ulvae</name>
    <dbReference type="NCBI Taxonomy" id="2980104"/>
    <lineage>
        <taxon>Bacteria</taxon>
        <taxon>Pseudomonadati</taxon>
        <taxon>Bacteroidota</taxon>
        <taxon>Cytophagia</taxon>
        <taxon>Cytophagales</taxon>
        <taxon>Reichenbachiellaceae</taxon>
        <taxon>Reichenbachiella</taxon>
    </lineage>
</organism>
<keyword evidence="3 5" id="KW-0378">Hydrolase</keyword>
<feature type="domain" description="PDZ" evidence="6">
    <location>
        <begin position="83"/>
        <end position="165"/>
    </location>
</feature>
<dbReference type="CDD" id="cd06782">
    <property type="entry name" value="cpPDZ_CPP-like"/>
    <property type="match status" value="1"/>
</dbReference>
<dbReference type="SUPFAM" id="SSF52096">
    <property type="entry name" value="ClpP/crotonase"/>
    <property type="match status" value="1"/>
</dbReference>
<keyword evidence="2 5" id="KW-0645">Protease</keyword>
<dbReference type="Pfam" id="PF17820">
    <property type="entry name" value="PDZ_6"/>
    <property type="match status" value="1"/>
</dbReference>
<dbReference type="SMART" id="SM00245">
    <property type="entry name" value="TSPc"/>
    <property type="match status" value="1"/>
</dbReference>
<dbReference type="InterPro" id="IPR005151">
    <property type="entry name" value="Tail-specific_protease"/>
</dbReference>
<dbReference type="InterPro" id="IPR041489">
    <property type="entry name" value="PDZ_6"/>
</dbReference>
<evidence type="ECO:0000256" key="5">
    <source>
        <dbReference type="RuleBase" id="RU004404"/>
    </source>
</evidence>
<dbReference type="InterPro" id="IPR001478">
    <property type="entry name" value="PDZ"/>
</dbReference>
<name>A0ABT3CY56_9BACT</name>
<keyword evidence="8" id="KW-1185">Reference proteome</keyword>
<dbReference type="SMART" id="SM00228">
    <property type="entry name" value="PDZ"/>
    <property type="match status" value="1"/>
</dbReference>
<comment type="similarity">
    <text evidence="1 5">Belongs to the peptidase S41A family.</text>
</comment>
<evidence type="ECO:0000256" key="1">
    <source>
        <dbReference type="ARBA" id="ARBA00009179"/>
    </source>
</evidence>
<evidence type="ECO:0000313" key="7">
    <source>
        <dbReference type="EMBL" id="MCV9388631.1"/>
    </source>
</evidence>
<protein>
    <submittedName>
        <fullName evidence="7">S41 family peptidase</fullName>
    </submittedName>
</protein>